<sequence>MASFLSSNSTSRTNQVQTVLVVVLLFNLAVAFAKFIYGTVSGLSSVQADGVHSLFDSAGNVVGIFGVLIASRPPDETHPYGHAKFETYASVIIGVMLLFAAYEVGSEALSKIATGSTGTVEPFSFVLMIGTLGVNIFVSQYEKRRAAELKSEVLAADARHTLSDVFVSIGVLASLGLVALGYPMADPIMTLLVMLAILKAAYEVFSTAIVTLSDHAVIPVEELRGLAMSVEGVEDTHHERSRGSESEIYCDLHVLVDEGMTVGEAHRVAEAVERTIKEARPEVKEALVHIEPNDGHVD</sequence>
<feature type="transmembrane region" description="Helical" evidence="7">
    <location>
        <begin position="16"/>
        <end position="37"/>
    </location>
</feature>
<dbReference type="HOGENOM" id="CLU_013430_3_2_11"/>
<comment type="similarity">
    <text evidence="2">Belongs to the cation diffusion facilitator (CDF) transporter (TC 2.A.4) family.</text>
</comment>
<keyword evidence="6 7" id="KW-0472">Membrane</keyword>
<dbReference type="PANTHER" id="PTHR43840:SF15">
    <property type="entry name" value="MITOCHONDRIAL METAL TRANSPORTER 1-RELATED"/>
    <property type="match status" value="1"/>
</dbReference>
<keyword evidence="3" id="KW-0813">Transport</keyword>
<dbReference type="Gene3D" id="1.20.1510.10">
    <property type="entry name" value="Cation efflux protein transmembrane domain"/>
    <property type="match status" value="1"/>
</dbReference>
<comment type="subcellular location">
    <subcellularLocation>
        <location evidence="1">Membrane</location>
        <topology evidence="1">Multi-pass membrane protein</topology>
    </subcellularLocation>
</comment>
<evidence type="ECO:0000256" key="7">
    <source>
        <dbReference type="SAM" id="Phobius"/>
    </source>
</evidence>
<dbReference type="Pfam" id="PF16916">
    <property type="entry name" value="ZT_dimer"/>
    <property type="match status" value="1"/>
</dbReference>
<evidence type="ECO:0000256" key="3">
    <source>
        <dbReference type="ARBA" id="ARBA00022448"/>
    </source>
</evidence>
<dbReference type="Pfam" id="PF01545">
    <property type="entry name" value="Cation_efflux"/>
    <property type="match status" value="1"/>
</dbReference>
<reference evidence="11" key="1">
    <citation type="submission" date="2014-08" db="EMBL/GenBank/DDBJ databases">
        <title>Coriobacteriaceae sp. complete genome.</title>
        <authorList>
            <person name="Looft T."/>
            <person name="Bayles D.O."/>
            <person name="Stanton T.B."/>
        </authorList>
    </citation>
    <scope>NUCLEOTIDE SEQUENCE [LARGE SCALE GENOMIC DNA]</scope>
    <source>
        <strain evidence="11">68-1-3</strain>
    </source>
</reference>
<evidence type="ECO:0000259" key="9">
    <source>
        <dbReference type="Pfam" id="PF16916"/>
    </source>
</evidence>
<dbReference type="AlphaFoldDB" id="A0A0A8B4X9"/>
<dbReference type="GO" id="GO:0006882">
    <property type="term" value="P:intracellular zinc ion homeostasis"/>
    <property type="evidence" value="ECO:0007669"/>
    <property type="project" value="TreeGrafter"/>
</dbReference>
<name>A0A0A8B4X9_9ACTN</name>
<proteinExistence type="inferred from homology"/>
<dbReference type="Proteomes" id="UP000031121">
    <property type="component" value="Chromosome"/>
</dbReference>
<dbReference type="KEGG" id="cbac:JI75_03545"/>
<feature type="transmembrane region" description="Helical" evidence="7">
    <location>
        <begin position="57"/>
        <end position="73"/>
    </location>
</feature>
<evidence type="ECO:0000256" key="1">
    <source>
        <dbReference type="ARBA" id="ARBA00004141"/>
    </source>
</evidence>
<dbReference type="InterPro" id="IPR050291">
    <property type="entry name" value="CDF_Transporter"/>
</dbReference>
<dbReference type="GO" id="GO:0015086">
    <property type="term" value="F:cadmium ion transmembrane transporter activity"/>
    <property type="evidence" value="ECO:0007669"/>
    <property type="project" value="TreeGrafter"/>
</dbReference>
<dbReference type="Gene3D" id="3.30.70.1350">
    <property type="entry name" value="Cation efflux protein, cytoplasmic domain"/>
    <property type="match status" value="1"/>
</dbReference>
<dbReference type="InterPro" id="IPR058533">
    <property type="entry name" value="Cation_efflux_TM"/>
</dbReference>
<feature type="domain" description="Cation efflux protein transmembrane" evidence="8">
    <location>
        <begin position="20"/>
        <end position="212"/>
    </location>
</feature>
<dbReference type="OrthoDB" id="9806522at2"/>
<feature type="transmembrane region" description="Helical" evidence="7">
    <location>
        <begin position="188"/>
        <end position="205"/>
    </location>
</feature>
<dbReference type="PANTHER" id="PTHR43840">
    <property type="entry name" value="MITOCHONDRIAL METAL TRANSPORTER 1-RELATED"/>
    <property type="match status" value="1"/>
</dbReference>
<gene>
    <name evidence="10" type="ORF">JI75_03545</name>
</gene>
<dbReference type="InterPro" id="IPR027469">
    <property type="entry name" value="Cation_efflux_TMD_sf"/>
</dbReference>
<keyword evidence="11" id="KW-1185">Reference proteome</keyword>
<dbReference type="GO" id="GO:0005886">
    <property type="term" value="C:plasma membrane"/>
    <property type="evidence" value="ECO:0007669"/>
    <property type="project" value="TreeGrafter"/>
</dbReference>
<feature type="transmembrane region" description="Helical" evidence="7">
    <location>
        <begin position="85"/>
        <end position="102"/>
    </location>
</feature>
<dbReference type="SUPFAM" id="SSF161111">
    <property type="entry name" value="Cation efflux protein transmembrane domain-like"/>
    <property type="match status" value="1"/>
</dbReference>
<dbReference type="SUPFAM" id="SSF160240">
    <property type="entry name" value="Cation efflux protein cytoplasmic domain-like"/>
    <property type="match status" value="1"/>
</dbReference>
<dbReference type="InterPro" id="IPR002524">
    <property type="entry name" value="Cation_efflux"/>
</dbReference>
<organism evidence="10 11">
    <name type="scientific">Berryella intestinalis</name>
    <dbReference type="NCBI Taxonomy" id="1531429"/>
    <lineage>
        <taxon>Bacteria</taxon>
        <taxon>Bacillati</taxon>
        <taxon>Actinomycetota</taxon>
        <taxon>Coriobacteriia</taxon>
        <taxon>Eggerthellales</taxon>
        <taxon>Eggerthellaceae</taxon>
        <taxon>Berryella</taxon>
    </lineage>
</organism>
<feature type="transmembrane region" description="Helical" evidence="7">
    <location>
        <begin position="122"/>
        <end position="141"/>
    </location>
</feature>
<evidence type="ECO:0000259" key="8">
    <source>
        <dbReference type="Pfam" id="PF01545"/>
    </source>
</evidence>
<feature type="transmembrane region" description="Helical" evidence="7">
    <location>
        <begin position="162"/>
        <end position="182"/>
    </location>
</feature>
<evidence type="ECO:0000313" key="11">
    <source>
        <dbReference type="Proteomes" id="UP000031121"/>
    </source>
</evidence>
<dbReference type="RefSeq" id="WP_039688784.1">
    <property type="nucleotide sequence ID" value="NZ_CP009302.1"/>
</dbReference>
<accession>A0A0A8B4X9</accession>
<protein>
    <submittedName>
        <fullName evidence="10">Cation diffusion facilitator family transporter</fullName>
    </submittedName>
</protein>
<evidence type="ECO:0000256" key="2">
    <source>
        <dbReference type="ARBA" id="ARBA00008114"/>
    </source>
</evidence>
<dbReference type="NCBIfam" id="TIGR01297">
    <property type="entry name" value="CDF"/>
    <property type="match status" value="1"/>
</dbReference>
<evidence type="ECO:0000256" key="4">
    <source>
        <dbReference type="ARBA" id="ARBA00022692"/>
    </source>
</evidence>
<keyword evidence="5 7" id="KW-1133">Transmembrane helix</keyword>
<dbReference type="InterPro" id="IPR036837">
    <property type="entry name" value="Cation_efflux_CTD_sf"/>
</dbReference>
<dbReference type="FunFam" id="1.20.1510.10:FF:000006">
    <property type="entry name" value="Divalent cation efflux transporter"/>
    <property type="match status" value="1"/>
</dbReference>
<reference evidence="10 11" key="2">
    <citation type="journal article" date="2015" name="Genome Announc.">
        <title>Complete Genome Sequence of Coriobacteriaceae Strain 68-1-3, a Novel Mucus-Degrading Isolate from the Swine Intestinal Tract.</title>
        <authorList>
            <person name="Looft T."/>
            <person name="Bayles D.O."/>
            <person name="Alt D.P."/>
            <person name="Stanton T.B."/>
        </authorList>
    </citation>
    <scope>NUCLEOTIDE SEQUENCE [LARGE SCALE GENOMIC DNA]</scope>
    <source>
        <strain evidence="10 11">68-1-3</strain>
    </source>
</reference>
<dbReference type="EMBL" id="CP009302">
    <property type="protein sequence ID" value="AJC11883.1"/>
    <property type="molecule type" value="Genomic_DNA"/>
</dbReference>
<dbReference type="InterPro" id="IPR027470">
    <property type="entry name" value="Cation_efflux_CTD"/>
</dbReference>
<dbReference type="STRING" id="1531429.JI75_03545"/>
<evidence type="ECO:0000256" key="6">
    <source>
        <dbReference type="ARBA" id="ARBA00023136"/>
    </source>
</evidence>
<feature type="domain" description="Cation efflux protein cytoplasmic" evidence="9">
    <location>
        <begin position="220"/>
        <end position="292"/>
    </location>
</feature>
<keyword evidence="4 7" id="KW-0812">Transmembrane</keyword>
<dbReference type="GO" id="GO:0015341">
    <property type="term" value="F:zinc efflux antiporter activity"/>
    <property type="evidence" value="ECO:0007669"/>
    <property type="project" value="TreeGrafter"/>
</dbReference>
<evidence type="ECO:0000256" key="5">
    <source>
        <dbReference type="ARBA" id="ARBA00022989"/>
    </source>
</evidence>
<evidence type="ECO:0000313" key="10">
    <source>
        <dbReference type="EMBL" id="AJC11883.1"/>
    </source>
</evidence>
<dbReference type="GO" id="GO:0015093">
    <property type="term" value="F:ferrous iron transmembrane transporter activity"/>
    <property type="evidence" value="ECO:0007669"/>
    <property type="project" value="TreeGrafter"/>
</dbReference>